<proteinExistence type="predicted"/>
<dbReference type="Pfam" id="PF14521">
    <property type="entry name" value="Aspzincin_M35"/>
    <property type="match status" value="1"/>
</dbReference>
<name>A0A9Q1EQL7_SYNKA</name>
<keyword evidence="4" id="KW-1185">Reference proteome</keyword>
<evidence type="ECO:0000313" key="4">
    <source>
        <dbReference type="Proteomes" id="UP001152622"/>
    </source>
</evidence>
<dbReference type="SUPFAM" id="SSF55486">
    <property type="entry name" value="Metalloproteases ('zincins'), catalytic domain"/>
    <property type="match status" value="1"/>
</dbReference>
<feature type="region of interest" description="Disordered" evidence="1">
    <location>
        <begin position="132"/>
        <end position="160"/>
    </location>
</feature>
<feature type="domain" description="Lysine-specific metallo-endopeptidase" evidence="2">
    <location>
        <begin position="10"/>
        <end position="65"/>
    </location>
</feature>
<dbReference type="GO" id="GO:0004222">
    <property type="term" value="F:metalloendopeptidase activity"/>
    <property type="evidence" value="ECO:0007669"/>
    <property type="project" value="InterPro"/>
</dbReference>
<dbReference type="AlphaFoldDB" id="A0A9Q1EQL7"/>
<accession>A0A9Q1EQL7</accession>
<sequence>MTKVGFKEDEDPKESDSFAYVRPEMDASTVYLCKEFWDAPDHLCKDSKPGTFIHEVSHMLGAEDITHELTEVELRGPGLAAGMVLLGVRGPGHAAGMDEDGECLYREEVAQINANSLEYEFETVLNHQGLTGTAARPRNIPSAEAHPPTITRSKDSPAAGVPKYTKIKNRACKMSYA</sequence>
<dbReference type="InterPro" id="IPR029463">
    <property type="entry name" value="Lys_MEP"/>
</dbReference>
<evidence type="ECO:0000313" key="3">
    <source>
        <dbReference type="EMBL" id="KAJ8343170.1"/>
    </source>
</evidence>
<protein>
    <recommendedName>
        <fullName evidence="2">Lysine-specific metallo-endopeptidase domain-containing protein</fullName>
    </recommendedName>
</protein>
<comment type="caution">
    <text evidence="3">The sequence shown here is derived from an EMBL/GenBank/DDBJ whole genome shotgun (WGS) entry which is preliminary data.</text>
</comment>
<evidence type="ECO:0000256" key="1">
    <source>
        <dbReference type="SAM" id="MobiDB-lite"/>
    </source>
</evidence>
<reference evidence="3" key="1">
    <citation type="journal article" date="2023" name="Science">
        <title>Genome structures resolve the early diversification of teleost fishes.</title>
        <authorList>
            <person name="Parey E."/>
            <person name="Louis A."/>
            <person name="Montfort J."/>
            <person name="Bouchez O."/>
            <person name="Roques C."/>
            <person name="Iampietro C."/>
            <person name="Lluch J."/>
            <person name="Castinel A."/>
            <person name="Donnadieu C."/>
            <person name="Desvignes T."/>
            <person name="Floi Bucao C."/>
            <person name="Jouanno E."/>
            <person name="Wen M."/>
            <person name="Mejri S."/>
            <person name="Dirks R."/>
            <person name="Jansen H."/>
            <person name="Henkel C."/>
            <person name="Chen W.J."/>
            <person name="Zahm M."/>
            <person name="Cabau C."/>
            <person name="Klopp C."/>
            <person name="Thompson A.W."/>
            <person name="Robinson-Rechavi M."/>
            <person name="Braasch I."/>
            <person name="Lecointre G."/>
            <person name="Bobe J."/>
            <person name="Postlethwait J.H."/>
            <person name="Berthelot C."/>
            <person name="Roest Crollius H."/>
            <person name="Guiguen Y."/>
        </authorList>
    </citation>
    <scope>NUCLEOTIDE SEQUENCE</scope>
    <source>
        <strain evidence="3">WJC10195</strain>
    </source>
</reference>
<dbReference type="InterPro" id="IPR024079">
    <property type="entry name" value="MetalloPept_cat_dom_sf"/>
</dbReference>
<dbReference type="EMBL" id="JAINUF010000013">
    <property type="protein sequence ID" value="KAJ8343170.1"/>
    <property type="molecule type" value="Genomic_DNA"/>
</dbReference>
<organism evidence="3 4">
    <name type="scientific">Synaphobranchus kaupii</name>
    <name type="common">Kaup's arrowtooth eel</name>
    <dbReference type="NCBI Taxonomy" id="118154"/>
    <lineage>
        <taxon>Eukaryota</taxon>
        <taxon>Metazoa</taxon>
        <taxon>Chordata</taxon>
        <taxon>Craniata</taxon>
        <taxon>Vertebrata</taxon>
        <taxon>Euteleostomi</taxon>
        <taxon>Actinopterygii</taxon>
        <taxon>Neopterygii</taxon>
        <taxon>Teleostei</taxon>
        <taxon>Anguilliformes</taxon>
        <taxon>Synaphobranchidae</taxon>
        <taxon>Synaphobranchus</taxon>
    </lineage>
</organism>
<dbReference type="OrthoDB" id="8896123at2759"/>
<dbReference type="Proteomes" id="UP001152622">
    <property type="component" value="Chromosome 13"/>
</dbReference>
<gene>
    <name evidence="3" type="ORF">SKAU_G00304990</name>
</gene>
<evidence type="ECO:0000259" key="2">
    <source>
        <dbReference type="Pfam" id="PF14521"/>
    </source>
</evidence>
<dbReference type="Gene3D" id="3.40.390.10">
    <property type="entry name" value="Collagenase (Catalytic Domain)"/>
    <property type="match status" value="1"/>
</dbReference>